<evidence type="ECO:0000313" key="3">
    <source>
        <dbReference type="Proteomes" id="UP000321362"/>
    </source>
</evidence>
<keyword evidence="2" id="KW-0121">Carboxypeptidase</keyword>
<keyword evidence="2" id="KW-0378">Hydrolase</keyword>
<dbReference type="AlphaFoldDB" id="A0A5B8W378"/>
<evidence type="ECO:0000313" key="2">
    <source>
        <dbReference type="EMBL" id="QEC78231.1"/>
    </source>
</evidence>
<keyword evidence="1" id="KW-0732">Signal</keyword>
<accession>A0A5B8W378</accession>
<name>A0A5B8W378_9SPHI</name>
<dbReference type="GO" id="GO:0004180">
    <property type="term" value="F:carboxypeptidase activity"/>
    <property type="evidence" value="ECO:0007669"/>
    <property type="project" value="UniProtKB-KW"/>
</dbReference>
<reference evidence="2 3" key="1">
    <citation type="journal article" date="2013" name="J. Microbiol.">
        <title>Mucilaginibacter ginsenosidivorax sp. nov., with ginsenoside converting activity isolated from sediment.</title>
        <authorList>
            <person name="Kim J.K."/>
            <person name="Choi T.E."/>
            <person name="Liu Q.M."/>
            <person name="Park H.Y."/>
            <person name="Yi T.H."/>
            <person name="Yoon M.H."/>
            <person name="Kim S.C."/>
            <person name="Im W.T."/>
        </authorList>
    </citation>
    <scope>NUCLEOTIDE SEQUENCE [LARGE SCALE GENOMIC DNA]</scope>
    <source>
        <strain evidence="2 3">KHI28</strain>
    </source>
</reference>
<keyword evidence="3" id="KW-1185">Reference proteome</keyword>
<sequence length="292" mass="32732">MTIKPLLLLFLVFITTSHVLAQGNTAENIILKGIVIDRENSRALAYVSVGILNKPIGTVTDTAGHFSFGISQDNFADTIQVSIVGYAALKIPVRDFTPAADKTIRLSVKPQQLAEVTITNAIRATNTEIIGRQAVSKFVQVSVHNKKTADETIGSEMGMLYKTSQKQAIIKNFNFYISVNNFNFIKFRVNIYAVKNAMPDTLLCHQQIFATVDNFKTGWTNINLDQYNIRVNREFIITVQWIEGRMDKKETPLTVLPVAITPFSKNCYARIASQDKWKKMGVNLSNFVTIAY</sequence>
<dbReference type="KEGG" id="mgk:FSB76_20645"/>
<feature type="signal peptide" evidence="1">
    <location>
        <begin position="1"/>
        <end position="21"/>
    </location>
</feature>
<organism evidence="2 3">
    <name type="scientific">Mucilaginibacter ginsenosidivorax</name>
    <dbReference type="NCBI Taxonomy" id="862126"/>
    <lineage>
        <taxon>Bacteria</taxon>
        <taxon>Pseudomonadati</taxon>
        <taxon>Bacteroidota</taxon>
        <taxon>Sphingobacteriia</taxon>
        <taxon>Sphingobacteriales</taxon>
        <taxon>Sphingobacteriaceae</taxon>
        <taxon>Mucilaginibacter</taxon>
    </lineage>
</organism>
<feature type="chain" id="PRO_5023131176" evidence="1">
    <location>
        <begin position="22"/>
        <end position="292"/>
    </location>
</feature>
<gene>
    <name evidence="2" type="ORF">FSB76_20645</name>
</gene>
<dbReference type="Pfam" id="PF13715">
    <property type="entry name" value="CarbopepD_reg_2"/>
    <property type="match status" value="1"/>
</dbReference>
<proteinExistence type="predicted"/>
<dbReference type="Proteomes" id="UP000321362">
    <property type="component" value="Chromosome"/>
</dbReference>
<protein>
    <submittedName>
        <fullName evidence="2">Carboxypeptidase-like regulatory domain-containing protein</fullName>
    </submittedName>
</protein>
<keyword evidence="2" id="KW-0645">Protease</keyword>
<dbReference type="InterPro" id="IPR008969">
    <property type="entry name" value="CarboxyPept-like_regulatory"/>
</dbReference>
<dbReference type="SUPFAM" id="SSF49464">
    <property type="entry name" value="Carboxypeptidase regulatory domain-like"/>
    <property type="match status" value="1"/>
</dbReference>
<dbReference type="EMBL" id="CP042437">
    <property type="protein sequence ID" value="QEC78231.1"/>
    <property type="molecule type" value="Genomic_DNA"/>
</dbReference>
<evidence type="ECO:0000256" key="1">
    <source>
        <dbReference type="SAM" id="SignalP"/>
    </source>
</evidence>